<feature type="compositionally biased region" description="Polar residues" evidence="1">
    <location>
        <begin position="183"/>
        <end position="195"/>
    </location>
</feature>
<sequence length="281" mass="30386">MMPGLRQDGGREQHNPRRQGRFRVSHNPDDVYDPMFPNEYDHVSNEEAQRACQPASRVELKFANVEVEKLSADEAHARRLKLLEEADRGGSSEAPPKPAAQGPKDIGLRIMQKLGWTEGRGLGAKEQGIVAPLVGKNVGKHVGVIVQAAAPTIKRATRGPTKPNAARASESDPNDGDAASANEGATSTHGKASTSRILKLDGAECPKSAEEVQGDFEESMCPFGTLMNVLVRSSGVGLPFTVYCEFEDHRQAVEAGKNLRQSIRGYNVVPSFITDDEYAAL</sequence>
<keyword evidence="4" id="KW-1185">Reference proteome</keyword>
<dbReference type="KEGG" id="bbig:BBBOND_0106690"/>
<evidence type="ECO:0000313" key="3">
    <source>
        <dbReference type="EMBL" id="CDR94360.1"/>
    </source>
</evidence>
<feature type="region of interest" description="Disordered" evidence="1">
    <location>
        <begin position="1"/>
        <end position="39"/>
    </location>
</feature>
<dbReference type="InterPro" id="IPR040052">
    <property type="entry name" value="RBM17"/>
</dbReference>
<proteinExistence type="predicted"/>
<evidence type="ECO:0000313" key="4">
    <source>
        <dbReference type="Proteomes" id="UP000033188"/>
    </source>
</evidence>
<dbReference type="GO" id="GO:0003676">
    <property type="term" value="F:nucleic acid binding"/>
    <property type="evidence" value="ECO:0007669"/>
    <property type="project" value="InterPro"/>
</dbReference>
<feature type="domain" description="G-patch" evidence="2">
    <location>
        <begin position="103"/>
        <end position="149"/>
    </location>
</feature>
<dbReference type="PANTHER" id="PTHR13288:SF8">
    <property type="entry name" value="SPLICING FACTOR 45"/>
    <property type="match status" value="1"/>
</dbReference>
<dbReference type="VEuPathDB" id="PiroplasmaDB:BBBOND_0106690"/>
<dbReference type="PANTHER" id="PTHR13288">
    <property type="entry name" value="SPLICING FACTOR 45 SPF45"/>
    <property type="match status" value="1"/>
</dbReference>
<dbReference type="PROSITE" id="PS50174">
    <property type="entry name" value="G_PATCH"/>
    <property type="match status" value="1"/>
</dbReference>
<name>A0A061D9H0_BABBI</name>
<dbReference type="Proteomes" id="UP000033188">
    <property type="component" value="Chromosome 1"/>
</dbReference>
<dbReference type="OrthoDB" id="77405at2759"/>
<dbReference type="OMA" id="TFECTID"/>
<feature type="region of interest" description="Disordered" evidence="1">
    <location>
        <begin position="81"/>
        <end position="105"/>
    </location>
</feature>
<dbReference type="GO" id="GO:0045292">
    <property type="term" value="P:mRNA cis splicing, via spliceosome"/>
    <property type="evidence" value="ECO:0007669"/>
    <property type="project" value="InterPro"/>
</dbReference>
<dbReference type="GeneID" id="24562901"/>
<dbReference type="EMBL" id="LK391707">
    <property type="protein sequence ID" value="CDR94360.1"/>
    <property type="molecule type" value="Genomic_DNA"/>
</dbReference>
<feature type="region of interest" description="Disordered" evidence="1">
    <location>
        <begin position="155"/>
        <end position="195"/>
    </location>
</feature>
<dbReference type="InterPro" id="IPR000467">
    <property type="entry name" value="G_patch_dom"/>
</dbReference>
<dbReference type="STRING" id="5866.A0A061D9H0"/>
<dbReference type="RefSeq" id="XP_012766546.1">
    <property type="nucleotide sequence ID" value="XM_012911092.1"/>
</dbReference>
<reference evidence="4" key="1">
    <citation type="journal article" date="2014" name="Nucleic Acids Res.">
        <title>The evolutionary dynamics of variant antigen genes in Babesia reveal a history of genomic innovation underlying host-parasite interaction.</title>
        <authorList>
            <person name="Jackson A.P."/>
            <person name="Otto T.D."/>
            <person name="Darby A."/>
            <person name="Ramaprasad A."/>
            <person name="Xia D."/>
            <person name="Echaide I.E."/>
            <person name="Farber M."/>
            <person name="Gahlot S."/>
            <person name="Gamble J."/>
            <person name="Gupta D."/>
            <person name="Gupta Y."/>
            <person name="Jackson L."/>
            <person name="Malandrin L."/>
            <person name="Malas T.B."/>
            <person name="Moussa E."/>
            <person name="Nair M."/>
            <person name="Reid A.J."/>
            <person name="Sanders M."/>
            <person name="Sharma J."/>
            <person name="Tracey A."/>
            <person name="Quail M.A."/>
            <person name="Weir W."/>
            <person name="Wastling J.M."/>
            <person name="Hall N."/>
            <person name="Willadsen P."/>
            <person name="Lingelbach K."/>
            <person name="Shiels B."/>
            <person name="Tait A."/>
            <person name="Berriman M."/>
            <person name="Allred D.R."/>
            <person name="Pain A."/>
        </authorList>
    </citation>
    <scope>NUCLEOTIDE SEQUENCE [LARGE SCALE GENOMIC DNA]</scope>
    <source>
        <strain evidence="4">Bond</strain>
    </source>
</reference>
<dbReference type="Pfam" id="PF01585">
    <property type="entry name" value="G-patch"/>
    <property type="match status" value="1"/>
</dbReference>
<gene>
    <name evidence="3" type="ORF">BBBOND_0106690</name>
</gene>
<dbReference type="AlphaFoldDB" id="A0A061D9H0"/>
<feature type="compositionally biased region" description="Basic and acidic residues" evidence="1">
    <location>
        <begin position="81"/>
        <end position="90"/>
    </location>
</feature>
<protein>
    <recommendedName>
        <fullName evidence="2">G-patch domain-containing protein</fullName>
    </recommendedName>
</protein>
<organism evidence="3 4">
    <name type="scientific">Babesia bigemina</name>
    <dbReference type="NCBI Taxonomy" id="5866"/>
    <lineage>
        <taxon>Eukaryota</taxon>
        <taxon>Sar</taxon>
        <taxon>Alveolata</taxon>
        <taxon>Apicomplexa</taxon>
        <taxon>Aconoidasida</taxon>
        <taxon>Piroplasmida</taxon>
        <taxon>Babesiidae</taxon>
        <taxon>Babesia</taxon>
    </lineage>
</organism>
<evidence type="ECO:0000259" key="2">
    <source>
        <dbReference type="PROSITE" id="PS50174"/>
    </source>
</evidence>
<dbReference type="SMART" id="SM00443">
    <property type="entry name" value="G_patch"/>
    <property type="match status" value="1"/>
</dbReference>
<accession>A0A061D9H0</accession>
<dbReference type="GO" id="GO:0071011">
    <property type="term" value="C:precatalytic spliceosome"/>
    <property type="evidence" value="ECO:0007669"/>
    <property type="project" value="TreeGrafter"/>
</dbReference>
<evidence type="ECO:0000256" key="1">
    <source>
        <dbReference type="SAM" id="MobiDB-lite"/>
    </source>
</evidence>